<reference evidence="2" key="1">
    <citation type="journal article" date="2014" name="Int. J. Syst. Evol. Microbiol.">
        <title>Complete genome sequence of Corynebacterium casei LMG S-19264T (=DSM 44701T), isolated from a smear-ripened cheese.</title>
        <authorList>
            <consortium name="US DOE Joint Genome Institute (JGI-PGF)"/>
            <person name="Walter F."/>
            <person name="Albersmeier A."/>
            <person name="Kalinowski J."/>
            <person name="Ruckert C."/>
        </authorList>
    </citation>
    <scope>NUCLEOTIDE SEQUENCE</scope>
    <source>
        <strain evidence="2">CCM 8711</strain>
    </source>
</reference>
<dbReference type="EMBL" id="BMDO01000007">
    <property type="protein sequence ID" value="GGI51391.1"/>
    <property type="molecule type" value="Genomic_DNA"/>
</dbReference>
<reference evidence="2" key="2">
    <citation type="submission" date="2020-09" db="EMBL/GenBank/DDBJ databases">
        <authorList>
            <person name="Sun Q."/>
            <person name="Sedlacek I."/>
        </authorList>
    </citation>
    <scope>NUCLEOTIDE SEQUENCE</scope>
    <source>
        <strain evidence="2">CCM 8711</strain>
    </source>
</reference>
<dbReference type="GO" id="GO:0046872">
    <property type="term" value="F:metal ion binding"/>
    <property type="evidence" value="ECO:0007669"/>
    <property type="project" value="InterPro"/>
</dbReference>
<keyword evidence="3" id="KW-1185">Reference proteome</keyword>
<name>A0A917JA62_9SPHI</name>
<evidence type="ECO:0000313" key="2">
    <source>
        <dbReference type="EMBL" id="GGI51391.1"/>
    </source>
</evidence>
<dbReference type="RefSeq" id="WP_188417431.1">
    <property type="nucleotide sequence ID" value="NZ_BMDO01000007.1"/>
</dbReference>
<protein>
    <recommendedName>
        <fullName evidence="1">Heavy metal binding domain-containing protein</fullName>
    </recommendedName>
</protein>
<accession>A0A917JA62</accession>
<sequence>MKKLIIICSMAVFASCGQSSTKQNPASKPTGKTTYTCTMHPEVKSEKPGVCPKCGMDLVEVER</sequence>
<gene>
    <name evidence="2" type="ORF">GCM10011425_26030</name>
</gene>
<organism evidence="2 3">
    <name type="scientific">Mucilaginibacter galii</name>
    <dbReference type="NCBI Taxonomy" id="2005073"/>
    <lineage>
        <taxon>Bacteria</taxon>
        <taxon>Pseudomonadati</taxon>
        <taxon>Bacteroidota</taxon>
        <taxon>Sphingobacteriia</taxon>
        <taxon>Sphingobacteriales</taxon>
        <taxon>Sphingobacteriaceae</taxon>
        <taxon>Mucilaginibacter</taxon>
    </lineage>
</organism>
<evidence type="ECO:0000313" key="3">
    <source>
        <dbReference type="Proteomes" id="UP000662074"/>
    </source>
</evidence>
<proteinExistence type="predicted"/>
<dbReference type="InterPro" id="IPR045800">
    <property type="entry name" value="HMBD"/>
</dbReference>
<dbReference type="Proteomes" id="UP000662074">
    <property type="component" value="Unassembled WGS sequence"/>
</dbReference>
<comment type="caution">
    <text evidence="2">The sequence shown here is derived from an EMBL/GenBank/DDBJ whole genome shotgun (WGS) entry which is preliminary data.</text>
</comment>
<dbReference type="Pfam" id="PF19335">
    <property type="entry name" value="HMBD"/>
    <property type="match status" value="1"/>
</dbReference>
<dbReference type="AlphaFoldDB" id="A0A917JA62"/>
<feature type="domain" description="Heavy metal binding" evidence="1">
    <location>
        <begin position="35"/>
        <end position="61"/>
    </location>
</feature>
<evidence type="ECO:0000259" key="1">
    <source>
        <dbReference type="Pfam" id="PF19335"/>
    </source>
</evidence>
<dbReference type="PROSITE" id="PS51257">
    <property type="entry name" value="PROKAR_LIPOPROTEIN"/>
    <property type="match status" value="1"/>
</dbReference>